<sequence length="115" mass="13059">MMGRMYKEKALQAYEKASEDIFVLRNKGFENLMTINLVEHVQDGVKILKNHLLFGVYCRSLGYLQVITGPGPSVLKQSVVDLLRKENIEWKEVNINTLLIKFDGQKRELSFGGGG</sequence>
<name>A0ACB9AGW9_CICIN</name>
<evidence type="ECO:0000313" key="1">
    <source>
        <dbReference type="EMBL" id="KAI3708953.1"/>
    </source>
</evidence>
<comment type="caution">
    <text evidence="1">The sequence shown here is derived from an EMBL/GenBank/DDBJ whole genome shotgun (WGS) entry which is preliminary data.</text>
</comment>
<protein>
    <submittedName>
        <fullName evidence="1">Uncharacterized protein</fullName>
    </submittedName>
</protein>
<organism evidence="1 2">
    <name type="scientific">Cichorium intybus</name>
    <name type="common">Chicory</name>
    <dbReference type="NCBI Taxonomy" id="13427"/>
    <lineage>
        <taxon>Eukaryota</taxon>
        <taxon>Viridiplantae</taxon>
        <taxon>Streptophyta</taxon>
        <taxon>Embryophyta</taxon>
        <taxon>Tracheophyta</taxon>
        <taxon>Spermatophyta</taxon>
        <taxon>Magnoliopsida</taxon>
        <taxon>eudicotyledons</taxon>
        <taxon>Gunneridae</taxon>
        <taxon>Pentapetalae</taxon>
        <taxon>asterids</taxon>
        <taxon>campanulids</taxon>
        <taxon>Asterales</taxon>
        <taxon>Asteraceae</taxon>
        <taxon>Cichorioideae</taxon>
        <taxon>Cichorieae</taxon>
        <taxon>Cichoriinae</taxon>
        <taxon>Cichorium</taxon>
    </lineage>
</organism>
<reference evidence="2" key="1">
    <citation type="journal article" date="2022" name="Mol. Ecol. Resour.">
        <title>The genomes of chicory, endive, great burdock and yacon provide insights into Asteraceae palaeo-polyploidization history and plant inulin production.</title>
        <authorList>
            <person name="Fan W."/>
            <person name="Wang S."/>
            <person name="Wang H."/>
            <person name="Wang A."/>
            <person name="Jiang F."/>
            <person name="Liu H."/>
            <person name="Zhao H."/>
            <person name="Xu D."/>
            <person name="Zhang Y."/>
        </authorList>
    </citation>
    <scope>NUCLEOTIDE SEQUENCE [LARGE SCALE GENOMIC DNA]</scope>
    <source>
        <strain evidence="2">cv. Punajuju</strain>
    </source>
</reference>
<keyword evidence="2" id="KW-1185">Reference proteome</keyword>
<gene>
    <name evidence="1" type="ORF">L2E82_38572</name>
</gene>
<reference evidence="1 2" key="2">
    <citation type="journal article" date="2022" name="Mol. Ecol. Resour.">
        <title>The genomes of chicory, endive, great burdock and yacon provide insights into Asteraceae paleo-polyploidization history and plant inulin production.</title>
        <authorList>
            <person name="Fan W."/>
            <person name="Wang S."/>
            <person name="Wang H."/>
            <person name="Wang A."/>
            <person name="Jiang F."/>
            <person name="Liu H."/>
            <person name="Zhao H."/>
            <person name="Xu D."/>
            <person name="Zhang Y."/>
        </authorList>
    </citation>
    <scope>NUCLEOTIDE SEQUENCE [LARGE SCALE GENOMIC DNA]</scope>
    <source>
        <strain evidence="2">cv. Punajuju</strain>
        <tissue evidence="1">Leaves</tissue>
    </source>
</reference>
<dbReference type="EMBL" id="CM042015">
    <property type="protein sequence ID" value="KAI3708953.1"/>
    <property type="molecule type" value="Genomic_DNA"/>
</dbReference>
<evidence type="ECO:0000313" key="2">
    <source>
        <dbReference type="Proteomes" id="UP001055811"/>
    </source>
</evidence>
<accession>A0ACB9AGW9</accession>
<dbReference type="Proteomes" id="UP001055811">
    <property type="component" value="Linkage Group LG07"/>
</dbReference>
<proteinExistence type="predicted"/>